<dbReference type="GeneID" id="33563664"/>
<dbReference type="SUPFAM" id="SSF103473">
    <property type="entry name" value="MFS general substrate transporter"/>
    <property type="match status" value="1"/>
</dbReference>
<keyword evidence="8" id="KW-1185">Reference proteome</keyword>
<dbReference type="OrthoDB" id="4078873at2759"/>
<feature type="transmembrane region" description="Helical" evidence="5">
    <location>
        <begin position="320"/>
        <end position="340"/>
    </location>
</feature>
<dbReference type="AlphaFoldDB" id="A0A1Y2GY67"/>
<feature type="domain" description="Major facilitator superfamily (MFS) profile" evidence="6">
    <location>
        <begin position="45"/>
        <end position="545"/>
    </location>
</feature>
<dbReference type="EMBL" id="MCFF01000004">
    <property type="protein sequence ID" value="ORZ27217.1"/>
    <property type="molecule type" value="Genomic_DNA"/>
</dbReference>
<sequence>MENTTTKEGNVAVDVQDSHEENTKTTTYSNILDRDNMTAKEFRWLWAGILIQAFTFSFELCVIQGIIGPVTAYFKSTSIASVLPTILQILAAALVPFYTKVSDVFGRAGSMTYAIIAYLVGLIVEGTANTFVQFSIGQIFYGMGLTGIQTLTQVLIADTTLLIDRGLMFALWDIGSVINIWVAQVLIDPLTIGGREDKWRLGYILMACFCVVGAISLLSPLWYVQTRSSRRRPAKQERKTIKWLLHEFDAVGAVLITLGLSLTLLPLILAKSYEGNWRNGKILAMFFSGIISFVLLAVWEAKFTNRPIMSMKIWTNRTALGGLMIVFLLKILGYITYMYLTLYLVVSRDITYGQAFMLERGFQMAWMVFQLLAGYLMKRYNVTRPLAWVGIIVYLIGVGLIIPARSPTASDFFVVISQTIAGAGGGMAHIAGTVIVTGVVHKNDIATVVGATQILIAFGSALGNALAGGVWTQYLPGRLEHHITGPYDERLAMNDPLKYIRNLEPVTKGQLIEAYGDAQKLMSILACCTAVIALFFAAMLKPVDLRQSQETQDRIALGEEAPEREVTEEKN</sequence>
<keyword evidence="2 5" id="KW-0812">Transmembrane</keyword>
<protein>
    <submittedName>
        <fullName evidence="7">Major facilitator superfamily domain-containing protein</fullName>
    </submittedName>
</protein>
<organism evidence="7 8">
    <name type="scientific">Lobosporangium transversale</name>
    <dbReference type="NCBI Taxonomy" id="64571"/>
    <lineage>
        <taxon>Eukaryota</taxon>
        <taxon>Fungi</taxon>
        <taxon>Fungi incertae sedis</taxon>
        <taxon>Mucoromycota</taxon>
        <taxon>Mortierellomycotina</taxon>
        <taxon>Mortierellomycetes</taxon>
        <taxon>Mortierellales</taxon>
        <taxon>Mortierellaceae</taxon>
        <taxon>Lobosporangium</taxon>
    </lineage>
</organism>
<dbReference type="PANTHER" id="PTHR23501:SF87">
    <property type="entry name" value="SIDEROPHORE IRON TRANSPORTER 2"/>
    <property type="match status" value="1"/>
</dbReference>
<dbReference type="Gene3D" id="1.20.1250.20">
    <property type="entry name" value="MFS general substrate transporter like domains"/>
    <property type="match status" value="2"/>
</dbReference>
<dbReference type="InterPro" id="IPR011701">
    <property type="entry name" value="MFS"/>
</dbReference>
<feature type="transmembrane region" description="Helical" evidence="5">
    <location>
        <begin position="521"/>
        <end position="540"/>
    </location>
</feature>
<feature type="transmembrane region" description="Helical" evidence="5">
    <location>
        <begin position="360"/>
        <end position="377"/>
    </location>
</feature>
<dbReference type="PANTHER" id="PTHR23501">
    <property type="entry name" value="MAJOR FACILITATOR SUPERFAMILY"/>
    <property type="match status" value="1"/>
</dbReference>
<reference evidence="7 8" key="1">
    <citation type="submission" date="2016-07" db="EMBL/GenBank/DDBJ databases">
        <title>Pervasive Adenine N6-methylation of Active Genes in Fungi.</title>
        <authorList>
            <consortium name="DOE Joint Genome Institute"/>
            <person name="Mondo S.J."/>
            <person name="Dannebaum R.O."/>
            <person name="Kuo R.C."/>
            <person name="Labutti K."/>
            <person name="Haridas S."/>
            <person name="Kuo A."/>
            <person name="Salamov A."/>
            <person name="Ahrendt S.R."/>
            <person name="Lipzen A."/>
            <person name="Sullivan W."/>
            <person name="Andreopoulos W.B."/>
            <person name="Clum A."/>
            <person name="Lindquist E."/>
            <person name="Daum C."/>
            <person name="Ramamoorthy G.K."/>
            <person name="Gryganskyi A."/>
            <person name="Culley D."/>
            <person name="Magnuson J.K."/>
            <person name="James T.Y."/>
            <person name="O'Malley M.A."/>
            <person name="Stajich J.E."/>
            <person name="Spatafora J.W."/>
            <person name="Visel A."/>
            <person name="Grigoriev I.V."/>
        </authorList>
    </citation>
    <scope>NUCLEOTIDE SEQUENCE [LARGE SCALE GENOMIC DNA]</scope>
    <source>
        <strain evidence="7 8">NRRL 3116</strain>
    </source>
</reference>
<evidence type="ECO:0000256" key="4">
    <source>
        <dbReference type="ARBA" id="ARBA00023136"/>
    </source>
</evidence>
<proteinExistence type="predicted"/>
<comment type="caution">
    <text evidence="7">The sequence shown here is derived from an EMBL/GenBank/DDBJ whole genome shotgun (WGS) entry which is preliminary data.</text>
</comment>
<gene>
    <name evidence="7" type="ORF">BCR41DRAFT_331872</name>
</gene>
<feature type="transmembrane region" description="Helical" evidence="5">
    <location>
        <begin position="169"/>
        <end position="187"/>
    </location>
</feature>
<feature type="transmembrane region" description="Helical" evidence="5">
    <location>
        <begin position="412"/>
        <end position="436"/>
    </location>
</feature>
<dbReference type="InParanoid" id="A0A1Y2GY67"/>
<dbReference type="Pfam" id="PF07690">
    <property type="entry name" value="MFS_1"/>
    <property type="match status" value="1"/>
</dbReference>
<feature type="transmembrane region" description="Helical" evidence="5">
    <location>
        <begin position="44"/>
        <end position="67"/>
    </location>
</feature>
<feature type="transmembrane region" description="Helical" evidence="5">
    <location>
        <begin position="138"/>
        <end position="157"/>
    </location>
</feature>
<feature type="transmembrane region" description="Helical" evidence="5">
    <location>
        <begin position="244"/>
        <end position="270"/>
    </location>
</feature>
<dbReference type="InterPro" id="IPR020846">
    <property type="entry name" value="MFS_dom"/>
</dbReference>
<evidence type="ECO:0000259" key="6">
    <source>
        <dbReference type="PROSITE" id="PS50850"/>
    </source>
</evidence>
<accession>A0A1Y2GY67</accession>
<keyword evidence="3 5" id="KW-1133">Transmembrane helix</keyword>
<comment type="subcellular location">
    <subcellularLocation>
        <location evidence="1">Membrane</location>
        <topology evidence="1">Multi-pass membrane protein</topology>
    </subcellularLocation>
</comment>
<feature type="transmembrane region" description="Helical" evidence="5">
    <location>
        <begin position="111"/>
        <end position="132"/>
    </location>
</feature>
<evidence type="ECO:0000313" key="8">
    <source>
        <dbReference type="Proteomes" id="UP000193648"/>
    </source>
</evidence>
<evidence type="ECO:0000256" key="5">
    <source>
        <dbReference type="SAM" id="Phobius"/>
    </source>
</evidence>
<dbReference type="InterPro" id="IPR036259">
    <property type="entry name" value="MFS_trans_sf"/>
</dbReference>
<dbReference type="PROSITE" id="PS50850">
    <property type="entry name" value="MFS"/>
    <property type="match status" value="1"/>
</dbReference>
<feature type="transmembrane region" description="Helical" evidence="5">
    <location>
        <begin position="199"/>
        <end position="223"/>
    </location>
</feature>
<evidence type="ECO:0000256" key="1">
    <source>
        <dbReference type="ARBA" id="ARBA00004141"/>
    </source>
</evidence>
<dbReference type="Proteomes" id="UP000193648">
    <property type="component" value="Unassembled WGS sequence"/>
</dbReference>
<feature type="transmembrane region" description="Helical" evidence="5">
    <location>
        <begin position="79"/>
        <end position="99"/>
    </location>
</feature>
<name>A0A1Y2GY67_9FUNG</name>
<feature type="transmembrane region" description="Helical" evidence="5">
    <location>
        <begin position="282"/>
        <end position="299"/>
    </location>
</feature>
<keyword evidence="4 5" id="KW-0472">Membrane</keyword>
<evidence type="ECO:0000256" key="3">
    <source>
        <dbReference type="ARBA" id="ARBA00022989"/>
    </source>
</evidence>
<dbReference type="STRING" id="64571.A0A1Y2GY67"/>
<dbReference type="GO" id="GO:0005886">
    <property type="term" value="C:plasma membrane"/>
    <property type="evidence" value="ECO:0007669"/>
    <property type="project" value="TreeGrafter"/>
</dbReference>
<dbReference type="RefSeq" id="XP_021884944.1">
    <property type="nucleotide sequence ID" value="XM_022021820.1"/>
</dbReference>
<evidence type="ECO:0000256" key="2">
    <source>
        <dbReference type="ARBA" id="ARBA00022692"/>
    </source>
</evidence>
<evidence type="ECO:0000313" key="7">
    <source>
        <dbReference type="EMBL" id="ORZ27217.1"/>
    </source>
</evidence>
<dbReference type="GO" id="GO:0022857">
    <property type="term" value="F:transmembrane transporter activity"/>
    <property type="evidence" value="ECO:0007669"/>
    <property type="project" value="InterPro"/>
</dbReference>
<dbReference type="FunCoup" id="A0A1Y2GY67">
    <property type="interactions" value="14"/>
</dbReference>
<feature type="transmembrane region" description="Helical" evidence="5">
    <location>
        <begin position="448"/>
        <end position="471"/>
    </location>
</feature>
<feature type="transmembrane region" description="Helical" evidence="5">
    <location>
        <begin position="386"/>
        <end position="406"/>
    </location>
</feature>